<organism evidence="2 3">
    <name type="scientific">Methanothrix soehngenii (strain ATCC 5969 / DSM 3671 / JCM 10134 / NBRC 103675 / OCM 69 / GP-6)</name>
    <name type="common">Methanosaeta concilii</name>
    <dbReference type="NCBI Taxonomy" id="990316"/>
    <lineage>
        <taxon>Archaea</taxon>
        <taxon>Methanobacteriati</taxon>
        <taxon>Methanobacteriota</taxon>
        <taxon>Stenosarchaea group</taxon>
        <taxon>Methanomicrobia</taxon>
        <taxon>Methanotrichales</taxon>
        <taxon>Methanotrichaceae</taxon>
        <taxon>Methanothrix</taxon>
    </lineage>
</organism>
<dbReference type="Gene3D" id="3.40.50.1980">
    <property type="entry name" value="Nitrogenase molybdenum iron protein domain"/>
    <property type="match status" value="2"/>
</dbReference>
<reference evidence="2 3" key="1">
    <citation type="journal article" date="2011" name="J. Bacteriol.">
        <title>Complete genome sequence of Methanosaeta concilii, a specialist in aceticlastic methanogenesis.</title>
        <authorList>
            <person name="Barber R.D."/>
            <person name="Zhang L."/>
            <person name="Harnack M."/>
            <person name="Olson M.V."/>
            <person name="Kaul R."/>
            <person name="Ingram-Smith C."/>
            <person name="Smith K.S."/>
        </authorList>
    </citation>
    <scope>NUCLEOTIDE SEQUENCE [LARGE SCALE GENOMIC DNA]</scope>
    <source>
        <strain evidence="3">ATCC 5969 / DSM 3671 / JCM 10134 / NBRC 103675 / OCM 69 / GP-6</strain>
    </source>
</reference>
<proteinExistence type="predicted"/>
<sequence>MALSIGFLLAVSVINASSEGTEFPLTITDSAGRVVTLPEPVQGIIVLNTDAAEAVSALGASDLIVGLAEGIKEDYAFQGLKERPSIGTWSDIDFEKIGEIGSKRNGTGIIVLGFVYPGKPNGVEAVSKNLEPFSGIVALGLDFYKEENLSRELRLLGSILGREDRAEELIDWHDRHVAEVEQGAKNLDRPRVFIEGSSRGLGDITTFGGSSASGMLLEKAGGSNVMEEDEAYPKVEWEWVVSQDPEVIIKTDYLKSSDGLPGWSLTSSGDVKALEEMRNDILSRPGAQNISAVKNDRVYVVSAQTLFGLDNVAGLQRLAEILHPGIALEPEEAYGEYLDFMRLEEQSDRMFVFPAVD</sequence>
<feature type="domain" description="Fe/B12 periplasmic-binding" evidence="1">
    <location>
        <begin position="43"/>
        <end position="330"/>
    </location>
</feature>
<dbReference type="STRING" id="990316.MCON_2162"/>
<name>F4BXK4_METSG</name>
<evidence type="ECO:0000259" key="1">
    <source>
        <dbReference type="PROSITE" id="PS50983"/>
    </source>
</evidence>
<gene>
    <name evidence="2" type="ordered locus">MCON_2162</name>
</gene>
<accession>F4BXK4</accession>
<dbReference type="AlphaFoldDB" id="F4BXK4"/>
<dbReference type="InterPro" id="IPR050902">
    <property type="entry name" value="ABC_Transporter_SBP"/>
</dbReference>
<dbReference type="HOGENOM" id="CLU_038034_2_0_2"/>
<dbReference type="InParanoid" id="F4BXK4"/>
<protein>
    <submittedName>
        <fullName evidence="2">Periplasmic binding protein</fullName>
    </submittedName>
</protein>
<dbReference type="SUPFAM" id="SSF53807">
    <property type="entry name" value="Helical backbone' metal receptor"/>
    <property type="match status" value="1"/>
</dbReference>
<dbReference type="PANTHER" id="PTHR30535:SF34">
    <property type="entry name" value="MOLYBDATE-BINDING PROTEIN MOLA"/>
    <property type="match status" value="1"/>
</dbReference>
<dbReference type="KEGG" id="mcj:MCON_2162"/>
<dbReference type="InterPro" id="IPR002491">
    <property type="entry name" value="ABC_transptr_periplasmic_BD"/>
</dbReference>
<dbReference type="Pfam" id="PF01497">
    <property type="entry name" value="Peripla_BP_2"/>
    <property type="match status" value="1"/>
</dbReference>
<dbReference type="PANTHER" id="PTHR30535">
    <property type="entry name" value="VITAMIN B12-BINDING PROTEIN"/>
    <property type="match status" value="1"/>
</dbReference>
<dbReference type="EMBL" id="CP002565">
    <property type="protein sequence ID" value="AEB68682.1"/>
    <property type="molecule type" value="Genomic_DNA"/>
</dbReference>
<evidence type="ECO:0000313" key="2">
    <source>
        <dbReference type="EMBL" id="AEB68682.1"/>
    </source>
</evidence>
<evidence type="ECO:0000313" key="3">
    <source>
        <dbReference type="Proteomes" id="UP000007807"/>
    </source>
</evidence>
<keyword evidence="3" id="KW-1185">Reference proteome</keyword>
<dbReference type="PROSITE" id="PS50983">
    <property type="entry name" value="FE_B12_PBP"/>
    <property type="match status" value="1"/>
</dbReference>
<dbReference type="Proteomes" id="UP000007807">
    <property type="component" value="Chromosome"/>
</dbReference>